<gene>
    <name evidence="2" type="ORF">G5C60_14180</name>
</gene>
<keyword evidence="1" id="KW-0732">Signal</keyword>
<reference evidence="2 3" key="1">
    <citation type="submission" date="2020-02" db="EMBL/GenBank/DDBJ databases">
        <title>Whole-genome analyses of novel actinobacteria.</title>
        <authorList>
            <person name="Sahin N."/>
            <person name="Gencbay T."/>
        </authorList>
    </citation>
    <scope>NUCLEOTIDE SEQUENCE [LARGE SCALE GENOMIC DNA]</scope>
    <source>
        <strain evidence="2 3">HC44</strain>
    </source>
</reference>
<dbReference type="RefSeq" id="WP_165258800.1">
    <property type="nucleotide sequence ID" value="NZ_JAAKZY010000036.1"/>
</dbReference>
<dbReference type="Proteomes" id="UP000472335">
    <property type="component" value="Unassembled WGS sequence"/>
</dbReference>
<dbReference type="EMBL" id="JAAKZY010000036">
    <property type="protein sequence ID" value="NGO08724.1"/>
    <property type="molecule type" value="Genomic_DNA"/>
</dbReference>
<evidence type="ECO:0000313" key="2">
    <source>
        <dbReference type="EMBL" id="NGO08724.1"/>
    </source>
</evidence>
<keyword evidence="3" id="KW-1185">Reference proteome</keyword>
<sequence>MPFLRTRTRSAALGVAIAATATLFVGGTVQAAPAQTSQSDVSVQGYIPGKDVVVGQCKGWLNKRTSDGYVQAVAQSWNNHGCLFELQRKREGSGGYDWKPVSDIYHIRNSKNATGYHWNGTKAASRVCLLNATTGSPVVCGDAAW</sequence>
<name>A0A6G4V4F6_9ACTN</name>
<evidence type="ECO:0000256" key="1">
    <source>
        <dbReference type="SAM" id="SignalP"/>
    </source>
</evidence>
<evidence type="ECO:0008006" key="4">
    <source>
        <dbReference type="Google" id="ProtNLM"/>
    </source>
</evidence>
<protein>
    <recommendedName>
        <fullName evidence="4">Secreted protein</fullName>
    </recommendedName>
</protein>
<evidence type="ECO:0000313" key="3">
    <source>
        <dbReference type="Proteomes" id="UP000472335"/>
    </source>
</evidence>
<feature type="signal peptide" evidence="1">
    <location>
        <begin position="1"/>
        <end position="31"/>
    </location>
</feature>
<feature type="chain" id="PRO_5026263844" description="Secreted protein" evidence="1">
    <location>
        <begin position="32"/>
        <end position="145"/>
    </location>
</feature>
<dbReference type="AlphaFoldDB" id="A0A6G4V4F6"/>
<proteinExistence type="predicted"/>
<comment type="caution">
    <text evidence="2">The sequence shown here is derived from an EMBL/GenBank/DDBJ whole genome shotgun (WGS) entry which is preliminary data.</text>
</comment>
<organism evidence="2 3">
    <name type="scientific">Streptomyces scabichelini</name>
    <dbReference type="NCBI Taxonomy" id="2711217"/>
    <lineage>
        <taxon>Bacteria</taxon>
        <taxon>Bacillati</taxon>
        <taxon>Actinomycetota</taxon>
        <taxon>Actinomycetes</taxon>
        <taxon>Kitasatosporales</taxon>
        <taxon>Streptomycetaceae</taxon>
        <taxon>Streptomyces</taxon>
    </lineage>
</organism>
<accession>A0A6G4V4F6</accession>